<dbReference type="GO" id="GO:0004252">
    <property type="term" value="F:serine-type endopeptidase activity"/>
    <property type="evidence" value="ECO:0007669"/>
    <property type="project" value="InterPro"/>
</dbReference>
<comment type="caution">
    <text evidence="4">The sequence shown here is derived from an EMBL/GenBank/DDBJ whole genome shotgun (WGS) entry which is preliminary data.</text>
</comment>
<reference evidence="4" key="1">
    <citation type="submission" date="2019-08" db="EMBL/GenBank/DDBJ databases">
        <title>The genome of the North American firefly Photinus pyralis.</title>
        <authorList>
            <consortium name="Photinus pyralis genome working group"/>
            <person name="Fallon T.R."/>
            <person name="Sander Lower S.E."/>
            <person name="Weng J.-K."/>
        </authorList>
    </citation>
    <scope>NUCLEOTIDE SEQUENCE</scope>
    <source>
        <strain evidence="4">TRF0915ILg1</strain>
        <tissue evidence="4">Whole body</tissue>
    </source>
</reference>
<keyword evidence="5" id="KW-1185">Reference proteome</keyword>
<dbReference type="PANTHER" id="PTHR24253">
    <property type="entry name" value="TRANSMEMBRANE PROTEASE SERINE"/>
    <property type="match status" value="1"/>
</dbReference>
<evidence type="ECO:0000313" key="4">
    <source>
        <dbReference type="EMBL" id="KAF2898155.1"/>
    </source>
</evidence>
<dbReference type="GO" id="GO:0006508">
    <property type="term" value="P:proteolysis"/>
    <property type="evidence" value="ECO:0007669"/>
    <property type="project" value="InterPro"/>
</dbReference>
<sequence>MFTFWHYFVFIFLFHAMRFASSESNKEKKQRNDPDYDFGSSSDRFSSEANEASKGQFPYAISVQYWGFHYCSGALLSPTWVISSGQCFSHRPEIVDGLTLVAGMVNITDPNVEERNLSKIILHERFYVHDKCRLLTNDIALLKPVSQFPITSVIKPVKLPRPRQTFKGMATLIGWTSHRFGVISLKYVKARLLFAKRCTRNHLPVGMGYNFYYKSMICAKPIDTTITLCVGNTGSPLLYKNILIGLSSTGANPCKTNQEKVFFGVYTKISRYIKFINKYVQSNTGSSLNYDVAWE</sequence>
<protein>
    <recommendedName>
        <fullName evidence="3">Peptidase S1 domain-containing protein</fullName>
    </recommendedName>
</protein>
<dbReference type="SMART" id="SM00020">
    <property type="entry name" value="Tryp_SPc"/>
    <property type="match status" value="1"/>
</dbReference>
<organism evidence="4 5">
    <name type="scientific">Ignelater luminosus</name>
    <name type="common">Cucubano</name>
    <name type="synonym">Pyrophorus luminosus</name>
    <dbReference type="NCBI Taxonomy" id="2038154"/>
    <lineage>
        <taxon>Eukaryota</taxon>
        <taxon>Metazoa</taxon>
        <taxon>Ecdysozoa</taxon>
        <taxon>Arthropoda</taxon>
        <taxon>Hexapoda</taxon>
        <taxon>Insecta</taxon>
        <taxon>Pterygota</taxon>
        <taxon>Neoptera</taxon>
        <taxon>Endopterygota</taxon>
        <taxon>Coleoptera</taxon>
        <taxon>Polyphaga</taxon>
        <taxon>Elateriformia</taxon>
        <taxon>Elateroidea</taxon>
        <taxon>Elateridae</taxon>
        <taxon>Agrypninae</taxon>
        <taxon>Pyrophorini</taxon>
        <taxon>Ignelater</taxon>
    </lineage>
</organism>
<keyword evidence="1" id="KW-1015">Disulfide bond</keyword>
<dbReference type="PRINTS" id="PR00722">
    <property type="entry name" value="CHYMOTRYPSIN"/>
</dbReference>
<gene>
    <name evidence="4" type="ORF">ILUMI_08025</name>
</gene>
<dbReference type="Gene3D" id="2.40.10.10">
    <property type="entry name" value="Trypsin-like serine proteases"/>
    <property type="match status" value="1"/>
</dbReference>
<feature type="domain" description="Peptidase S1" evidence="3">
    <location>
        <begin position="37"/>
        <end position="281"/>
    </location>
</feature>
<evidence type="ECO:0000256" key="2">
    <source>
        <dbReference type="SAM" id="SignalP"/>
    </source>
</evidence>
<dbReference type="EMBL" id="VTPC01003677">
    <property type="protein sequence ID" value="KAF2898155.1"/>
    <property type="molecule type" value="Genomic_DNA"/>
</dbReference>
<evidence type="ECO:0000256" key="1">
    <source>
        <dbReference type="ARBA" id="ARBA00023157"/>
    </source>
</evidence>
<dbReference type="InterPro" id="IPR009003">
    <property type="entry name" value="Peptidase_S1_PA"/>
</dbReference>
<dbReference type="Pfam" id="PF00089">
    <property type="entry name" value="Trypsin"/>
    <property type="match status" value="1"/>
</dbReference>
<feature type="chain" id="PRO_5035440639" description="Peptidase S1 domain-containing protein" evidence="2">
    <location>
        <begin position="23"/>
        <end position="295"/>
    </location>
</feature>
<evidence type="ECO:0000259" key="3">
    <source>
        <dbReference type="PROSITE" id="PS50240"/>
    </source>
</evidence>
<dbReference type="OrthoDB" id="6683749at2759"/>
<evidence type="ECO:0000313" key="5">
    <source>
        <dbReference type="Proteomes" id="UP000801492"/>
    </source>
</evidence>
<dbReference type="InterPro" id="IPR001314">
    <property type="entry name" value="Peptidase_S1A"/>
</dbReference>
<keyword evidence="2" id="KW-0732">Signal</keyword>
<name>A0A8K0GB23_IGNLU</name>
<accession>A0A8K0GB23</accession>
<dbReference type="InterPro" id="IPR001254">
    <property type="entry name" value="Trypsin_dom"/>
</dbReference>
<dbReference type="SUPFAM" id="SSF50494">
    <property type="entry name" value="Trypsin-like serine proteases"/>
    <property type="match status" value="1"/>
</dbReference>
<proteinExistence type="predicted"/>
<dbReference type="PROSITE" id="PS50240">
    <property type="entry name" value="TRYPSIN_DOM"/>
    <property type="match status" value="1"/>
</dbReference>
<dbReference type="AlphaFoldDB" id="A0A8K0GB23"/>
<dbReference type="InterPro" id="IPR043504">
    <property type="entry name" value="Peptidase_S1_PA_chymotrypsin"/>
</dbReference>
<feature type="signal peptide" evidence="2">
    <location>
        <begin position="1"/>
        <end position="22"/>
    </location>
</feature>
<dbReference type="Proteomes" id="UP000801492">
    <property type="component" value="Unassembled WGS sequence"/>
</dbReference>